<keyword evidence="4" id="KW-0443">Lipid metabolism</keyword>
<comment type="function">
    <text evidence="4">Component of the acetyl coenzyme A carboxylase (ACC) complex. Biotin carboxylase (BC) catalyzes the carboxylation of biotin on its carrier protein (BCCP) and then the CO(2) group is transferred by the transcarboxylase to acetyl-CoA to form malonyl-CoA.</text>
</comment>
<keyword evidence="4" id="KW-0444">Lipid biosynthesis</keyword>
<dbReference type="PROSITE" id="PS50980">
    <property type="entry name" value="COA_CT_NTER"/>
    <property type="match status" value="1"/>
</dbReference>
<reference evidence="7 8" key="1">
    <citation type="submission" date="2021-03" db="EMBL/GenBank/DDBJ databases">
        <title>Whole genome sequence of Jiella sp. MQZ13P-4.</title>
        <authorList>
            <person name="Tuo L."/>
        </authorList>
    </citation>
    <scope>NUCLEOTIDE SEQUENCE [LARGE SCALE GENOMIC DNA]</scope>
    <source>
        <strain evidence="7 8">MQZ13P-4</strain>
    </source>
</reference>
<dbReference type="EC" id="2.1.3.15" evidence="4"/>
<comment type="pathway">
    <text evidence="4">Lipid metabolism; malonyl-CoA biosynthesis; malonyl-CoA from acetyl-CoA: step 1/1.</text>
</comment>
<dbReference type="PANTHER" id="PTHR42995">
    <property type="entry name" value="ACETYL-COENZYME A CARBOXYLASE CARBOXYL TRANSFERASE SUBUNIT BETA, CHLOROPLASTIC"/>
    <property type="match status" value="1"/>
</dbReference>
<dbReference type="Gene3D" id="3.90.226.10">
    <property type="entry name" value="2-enoyl-CoA Hydratase, Chain A, domain 1"/>
    <property type="match status" value="1"/>
</dbReference>
<evidence type="ECO:0000256" key="2">
    <source>
        <dbReference type="ARBA" id="ARBA00022832"/>
    </source>
</evidence>
<dbReference type="Proteomes" id="UP000664288">
    <property type="component" value="Unassembled WGS sequence"/>
</dbReference>
<name>A0ABS3J2L9_9HYPH</name>
<keyword evidence="4" id="KW-0067">ATP-binding</keyword>
<dbReference type="InterPro" id="IPR000438">
    <property type="entry name" value="Acetyl_CoA_COase_Trfase_b_su"/>
</dbReference>
<comment type="subcellular location">
    <subcellularLocation>
        <location evidence="4">Cytoplasm</location>
    </subcellularLocation>
</comment>
<feature type="domain" description="CoA carboxyltransferase N-terminal" evidence="6">
    <location>
        <begin position="25"/>
        <end position="294"/>
    </location>
</feature>
<evidence type="ECO:0000256" key="4">
    <source>
        <dbReference type="HAMAP-Rule" id="MF_01395"/>
    </source>
</evidence>
<dbReference type="EMBL" id="JAFMPY010000008">
    <property type="protein sequence ID" value="MBO0903921.1"/>
    <property type="molecule type" value="Genomic_DNA"/>
</dbReference>
<protein>
    <recommendedName>
        <fullName evidence="4">Acetyl-coenzyme A carboxylase carboxyl transferase subunit beta</fullName>
        <shortName evidence="4">ACCase subunit beta</shortName>
        <shortName evidence="4">Acetyl-CoA carboxylase carboxyltransferase subunit beta</shortName>
        <ecNumber evidence="4">2.1.3.15</ecNumber>
    </recommendedName>
</protein>
<feature type="compositionally biased region" description="Basic and acidic residues" evidence="5">
    <location>
        <begin position="310"/>
        <end position="321"/>
    </location>
</feature>
<keyword evidence="3 4" id="KW-0275">Fatty acid biosynthesis</keyword>
<dbReference type="InterPro" id="IPR034733">
    <property type="entry name" value="AcCoA_carboxyl_beta"/>
</dbReference>
<dbReference type="SUPFAM" id="SSF52096">
    <property type="entry name" value="ClpP/crotonase"/>
    <property type="match status" value="1"/>
</dbReference>
<organism evidence="7 8">
    <name type="scientific">Jiella sonneratiae</name>
    <dbReference type="NCBI Taxonomy" id="2816856"/>
    <lineage>
        <taxon>Bacteria</taxon>
        <taxon>Pseudomonadati</taxon>
        <taxon>Pseudomonadota</taxon>
        <taxon>Alphaproteobacteria</taxon>
        <taxon>Hyphomicrobiales</taxon>
        <taxon>Aurantimonadaceae</taxon>
        <taxon>Jiella</taxon>
    </lineage>
</organism>
<dbReference type="Pfam" id="PF01039">
    <property type="entry name" value="Carboxyl_trans"/>
    <property type="match status" value="1"/>
</dbReference>
<dbReference type="InterPro" id="IPR011762">
    <property type="entry name" value="COA_CT_N"/>
</dbReference>
<comment type="caution">
    <text evidence="4">Lacks conserved residue(s) required for the propagation of feature annotation.</text>
</comment>
<dbReference type="NCBIfam" id="TIGR00515">
    <property type="entry name" value="accD"/>
    <property type="match status" value="1"/>
</dbReference>
<feature type="region of interest" description="Disordered" evidence="5">
    <location>
        <begin position="299"/>
        <end position="321"/>
    </location>
</feature>
<sequence length="321" mass="34820">MNWITNYVRPKISSLLAARQVPENLWIKCPETGEMVFHKDLEANHWVVPSSGFHMRIRARDRLDHFFDGGAYELVDLPTAAVDPLRFRDQKRYVDRLKENRAKAEMDDAVVVAKGAIEGLPIVATVQDFAFMGGSLGMAAGEAIIRGFETAIEEKRPLVLFSASGGARMQEGILSLMQLPRTTVAVEMLKEAGLPYVVVLTNPTAGGVSASYAMLGDVHIAEPGAVIGFAGARVIEQTIREKLPDGFQRAEYLMEHGMVDMVVPRQQLKGRIATLLKLLLKAPGDTVAGLLENGAAIGEASGQEGQPAPHEAEAADRADAH</sequence>
<keyword evidence="1 4" id="KW-0808">Transferase</keyword>
<evidence type="ECO:0000313" key="7">
    <source>
        <dbReference type="EMBL" id="MBO0903921.1"/>
    </source>
</evidence>
<comment type="subunit">
    <text evidence="4">Acetyl-CoA carboxylase is a heterohexamer composed of biotin carboxyl carrier protein (AccB), biotin carboxylase (AccC) and two subunits each of ACCase subunit alpha (AccA) and ACCase subunit beta (AccD).</text>
</comment>
<dbReference type="GO" id="GO:0003989">
    <property type="term" value="F:acetyl-CoA carboxylase activity"/>
    <property type="evidence" value="ECO:0007669"/>
    <property type="project" value="UniProtKB-EC"/>
</dbReference>
<keyword evidence="4" id="KW-0547">Nucleotide-binding</keyword>
<keyword evidence="8" id="KW-1185">Reference proteome</keyword>
<keyword evidence="7" id="KW-0436">Ligase</keyword>
<gene>
    <name evidence="4" type="primary">accD</name>
    <name evidence="7" type="ORF">J1C47_09730</name>
</gene>
<comment type="catalytic activity">
    <reaction evidence="4">
        <text>N(6)-carboxybiotinyl-L-lysyl-[protein] + acetyl-CoA = N(6)-biotinyl-L-lysyl-[protein] + malonyl-CoA</text>
        <dbReference type="Rhea" id="RHEA:54728"/>
        <dbReference type="Rhea" id="RHEA-COMP:10505"/>
        <dbReference type="Rhea" id="RHEA-COMP:10506"/>
        <dbReference type="ChEBI" id="CHEBI:57288"/>
        <dbReference type="ChEBI" id="CHEBI:57384"/>
        <dbReference type="ChEBI" id="CHEBI:83144"/>
        <dbReference type="ChEBI" id="CHEBI:83145"/>
        <dbReference type="EC" id="2.1.3.15"/>
    </reaction>
</comment>
<evidence type="ECO:0000256" key="5">
    <source>
        <dbReference type="SAM" id="MobiDB-lite"/>
    </source>
</evidence>
<evidence type="ECO:0000259" key="6">
    <source>
        <dbReference type="PROSITE" id="PS50980"/>
    </source>
</evidence>
<accession>A0ABS3J2L9</accession>
<proteinExistence type="inferred from homology"/>
<dbReference type="PANTHER" id="PTHR42995:SF5">
    <property type="entry name" value="ACETYL-COENZYME A CARBOXYLASE CARBOXYL TRANSFERASE SUBUNIT BETA, CHLOROPLASTIC"/>
    <property type="match status" value="1"/>
</dbReference>
<keyword evidence="2 4" id="KW-0276">Fatty acid metabolism</keyword>
<evidence type="ECO:0000313" key="8">
    <source>
        <dbReference type="Proteomes" id="UP000664288"/>
    </source>
</evidence>
<evidence type="ECO:0000256" key="3">
    <source>
        <dbReference type="ARBA" id="ARBA00023160"/>
    </source>
</evidence>
<comment type="similarity">
    <text evidence="4">Belongs to the AccD/PCCB family.</text>
</comment>
<comment type="caution">
    <text evidence="7">The sequence shown here is derived from an EMBL/GenBank/DDBJ whole genome shotgun (WGS) entry which is preliminary data.</text>
</comment>
<dbReference type="PRINTS" id="PR01070">
    <property type="entry name" value="ACCCTRFRASEB"/>
</dbReference>
<keyword evidence="4" id="KW-0963">Cytoplasm</keyword>
<evidence type="ECO:0000256" key="1">
    <source>
        <dbReference type="ARBA" id="ARBA00022679"/>
    </source>
</evidence>
<dbReference type="RefSeq" id="WP_207350566.1">
    <property type="nucleotide sequence ID" value="NZ_JAFMPY010000008.1"/>
</dbReference>
<dbReference type="HAMAP" id="MF_01395">
    <property type="entry name" value="AcetylCoA_CT_beta"/>
    <property type="match status" value="1"/>
</dbReference>
<dbReference type="InterPro" id="IPR029045">
    <property type="entry name" value="ClpP/crotonase-like_dom_sf"/>
</dbReference>